<dbReference type="RefSeq" id="WP_307191904.1">
    <property type="nucleotide sequence ID" value="NZ_JAUSUN010000012.1"/>
</dbReference>
<sequence length="44" mass="5281">MLVNRDNKFLIYPNKKQVELKAVYERGTWGQVYCPILFVYPRSC</sequence>
<keyword evidence="2" id="KW-1185">Reference proteome</keyword>
<reference evidence="1 2" key="1">
    <citation type="submission" date="2023-07" db="EMBL/GenBank/DDBJ databases">
        <title>Genomic Encyclopedia of Type Strains, Phase IV (KMG-IV): sequencing the most valuable type-strain genomes for metagenomic binning, comparative biology and taxonomic classification.</title>
        <authorList>
            <person name="Goeker M."/>
        </authorList>
    </citation>
    <scope>NUCLEOTIDE SEQUENCE [LARGE SCALE GENOMIC DNA]</scope>
    <source>
        <strain evidence="1 2">DSM 19598</strain>
    </source>
</reference>
<organism evidence="1 2">
    <name type="scientific">Mesobacillus stamsii</name>
    <dbReference type="NCBI Taxonomy" id="225347"/>
    <lineage>
        <taxon>Bacteria</taxon>
        <taxon>Bacillati</taxon>
        <taxon>Bacillota</taxon>
        <taxon>Bacilli</taxon>
        <taxon>Bacillales</taxon>
        <taxon>Bacillaceae</taxon>
        <taxon>Mesobacillus</taxon>
    </lineage>
</organism>
<evidence type="ECO:0000313" key="1">
    <source>
        <dbReference type="EMBL" id="MDQ0414054.1"/>
    </source>
</evidence>
<evidence type="ECO:0000313" key="2">
    <source>
        <dbReference type="Proteomes" id="UP001242313"/>
    </source>
</evidence>
<name>A0ABU0FXJ1_9BACI</name>
<gene>
    <name evidence="1" type="ORF">J2S25_002261</name>
</gene>
<dbReference type="EMBL" id="JAUSUN010000012">
    <property type="protein sequence ID" value="MDQ0414054.1"/>
    <property type="molecule type" value="Genomic_DNA"/>
</dbReference>
<protein>
    <submittedName>
        <fullName evidence="1">Uncharacterized protein</fullName>
    </submittedName>
</protein>
<comment type="caution">
    <text evidence="1">The sequence shown here is derived from an EMBL/GenBank/DDBJ whole genome shotgun (WGS) entry which is preliminary data.</text>
</comment>
<proteinExistence type="predicted"/>
<dbReference type="Proteomes" id="UP001242313">
    <property type="component" value="Unassembled WGS sequence"/>
</dbReference>
<accession>A0ABU0FXJ1</accession>